<dbReference type="SUPFAM" id="SSF52540">
    <property type="entry name" value="P-loop containing nucleoside triphosphate hydrolases"/>
    <property type="match status" value="1"/>
</dbReference>
<dbReference type="PANTHER" id="PTHR32182">
    <property type="entry name" value="DNA REPLICATION AND REPAIR PROTEIN RECF"/>
    <property type="match status" value="1"/>
</dbReference>
<dbReference type="InterPro" id="IPR027417">
    <property type="entry name" value="P-loop_NTPase"/>
</dbReference>
<sequence length="385" mass="44280">MNQNHQINYTKEEKSFDSIRSLKLTNFRSHENLSFLLSGKPLSIVGQNAVGKTNILEAISLLSPGRGLKNSNLNDLSNTKNMNGWGVKAKIISNNETIDISTGMREGSTGREVKINEKKVSGSSHLPKFFSLYWLTPSMDQIFLESPSYRRRFIDRLCSIYKHNHISHIRQYEKLMRERNQFFKSNIQDEKWLDKIEYQMARESIPIAINRIDLVYELNKLLDCSVDSVWPKASLKINGLVENLISLWNPEKAEKEVSTILRRNRRKDFLSKRTNEGIHRGDLEVFEKNKNIAAYKSSTGEQKGLLLSIIITHLELVSNKTSRYPVLLLDEVVAHLDEARRASLFKKIFDSGAQVIMTGTDLTLFDEFKNILDIFILNMGKLKEV</sequence>
<keyword evidence="5" id="KW-0235">DNA replication</keyword>
<feature type="domain" description="RecF/RecN/SMC N-terminal" evidence="9">
    <location>
        <begin position="19"/>
        <end position="376"/>
    </location>
</feature>
<dbReference type="PROSITE" id="PS00617">
    <property type="entry name" value="RECF_1"/>
    <property type="match status" value="1"/>
</dbReference>
<dbReference type="GO" id="GO:0005524">
    <property type="term" value="F:ATP binding"/>
    <property type="evidence" value="ECO:0007669"/>
    <property type="project" value="UniProtKB-KW"/>
</dbReference>
<dbReference type="Gene3D" id="1.20.1050.90">
    <property type="entry name" value="RecF/RecN/SMC, N-terminal domain"/>
    <property type="match status" value="1"/>
</dbReference>
<evidence type="ECO:0000256" key="1">
    <source>
        <dbReference type="ARBA" id="ARBA00004496"/>
    </source>
</evidence>
<dbReference type="GO" id="GO:0006260">
    <property type="term" value="P:DNA replication"/>
    <property type="evidence" value="ECO:0007669"/>
    <property type="project" value="UniProtKB-KW"/>
</dbReference>
<keyword evidence="6" id="KW-0547">Nucleotide-binding</keyword>
<accession>A0A381NPS7</accession>
<dbReference type="GO" id="GO:0005737">
    <property type="term" value="C:cytoplasm"/>
    <property type="evidence" value="ECO:0007669"/>
    <property type="project" value="UniProtKB-SubCell"/>
</dbReference>
<dbReference type="NCBIfam" id="TIGR00611">
    <property type="entry name" value="recf"/>
    <property type="match status" value="1"/>
</dbReference>
<evidence type="ECO:0000256" key="8">
    <source>
        <dbReference type="ARBA" id="ARBA00023125"/>
    </source>
</evidence>
<evidence type="ECO:0000256" key="6">
    <source>
        <dbReference type="ARBA" id="ARBA00022741"/>
    </source>
</evidence>
<dbReference type="InterPro" id="IPR003395">
    <property type="entry name" value="RecF/RecN/SMC_N"/>
</dbReference>
<dbReference type="InterPro" id="IPR018078">
    <property type="entry name" value="DNA-binding_RecF_CS"/>
</dbReference>
<proteinExistence type="inferred from homology"/>
<keyword evidence="8" id="KW-0238">DNA-binding</keyword>
<evidence type="ECO:0000256" key="3">
    <source>
        <dbReference type="ARBA" id="ARBA00020170"/>
    </source>
</evidence>
<evidence type="ECO:0000259" key="9">
    <source>
        <dbReference type="Pfam" id="PF02463"/>
    </source>
</evidence>
<evidence type="ECO:0000256" key="7">
    <source>
        <dbReference type="ARBA" id="ARBA00022840"/>
    </source>
</evidence>
<dbReference type="Gene3D" id="3.40.50.300">
    <property type="entry name" value="P-loop containing nucleotide triphosphate hydrolases"/>
    <property type="match status" value="1"/>
</dbReference>
<comment type="subcellular location">
    <subcellularLocation>
        <location evidence="1">Cytoplasm</location>
    </subcellularLocation>
</comment>
<dbReference type="GO" id="GO:0006302">
    <property type="term" value="P:double-strand break repair"/>
    <property type="evidence" value="ECO:0007669"/>
    <property type="project" value="TreeGrafter"/>
</dbReference>
<dbReference type="Pfam" id="PF02463">
    <property type="entry name" value="SMC_N"/>
    <property type="match status" value="1"/>
</dbReference>
<dbReference type="AlphaFoldDB" id="A0A381NPS7"/>
<keyword evidence="4" id="KW-0963">Cytoplasm</keyword>
<comment type="similarity">
    <text evidence="2">Belongs to the RecF family.</text>
</comment>
<evidence type="ECO:0000256" key="2">
    <source>
        <dbReference type="ARBA" id="ARBA00008016"/>
    </source>
</evidence>
<keyword evidence="7" id="KW-0067">ATP-binding</keyword>
<dbReference type="InterPro" id="IPR001238">
    <property type="entry name" value="DNA-binding_RecF"/>
</dbReference>
<dbReference type="GO" id="GO:0003697">
    <property type="term" value="F:single-stranded DNA binding"/>
    <property type="evidence" value="ECO:0007669"/>
    <property type="project" value="InterPro"/>
</dbReference>
<evidence type="ECO:0000313" key="10">
    <source>
        <dbReference type="EMBL" id="SUZ56585.1"/>
    </source>
</evidence>
<gene>
    <name evidence="10" type="ORF">METZ01_LOCUS9439</name>
</gene>
<name>A0A381NPS7_9ZZZZ</name>
<evidence type="ECO:0000256" key="5">
    <source>
        <dbReference type="ARBA" id="ARBA00022705"/>
    </source>
</evidence>
<dbReference type="GO" id="GO:0000731">
    <property type="term" value="P:DNA synthesis involved in DNA repair"/>
    <property type="evidence" value="ECO:0007669"/>
    <property type="project" value="TreeGrafter"/>
</dbReference>
<dbReference type="PANTHER" id="PTHR32182:SF0">
    <property type="entry name" value="DNA REPLICATION AND REPAIR PROTEIN RECF"/>
    <property type="match status" value="1"/>
</dbReference>
<dbReference type="InterPro" id="IPR042174">
    <property type="entry name" value="RecF_2"/>
</dbReference>
<organism evidence="10">
    <name type="scientific">marine metagenome</name>
    <dbReference type="NCBI Taxonomy" id="408172"/>
    <lineage>
        <taxon>unclassified sequences</taxon>
        <taxon>metagenomes</taxon>
        <taxon>ecological metagenomes</taxon>
    </lineage>
</organism>
<dbReference type="HAMAP" id="MF_00365">
    <property type="entry name" value="RecF"/>
    <property type="match status" value="1"/>
</dbReference>
<reference evidence="10" key="1">
    <citation type="submission" date="2018-05" db="EMBL/GenBank/DDBJ databases">
        <authorList>
            <person name="Lanie J.A."/>
            <person name="Ng W.-L."/>
            <person name="Kazmierczak K.M."/>
            <person name="Andrzejewski T.M."/>
            <person name="Davidsen T.M."/>
            <person name="Wayne K.J."/>
            <person name="Tettelin H."/>
            <person name="Glass J.I."/>
            <person name="Rusch D."/>
            <person name="Podicherti R."/>
            <person name="Tsui H.-C.T."/>
            <person name="Winkler M.E."/>
        </authorList>
    </citation>
    <scope>NUCLEOTIDE SEQUENCE</scope>
</reference>
<dbReference type="EMBL" id="UINC01000511">
    <property type="protein sequence ID" value="SUZ56585.1"/>
    <property type="molecule type" value="Genomic_DNA"/>
</dbReference>
<protein>
    <recommendedName>
        <fullName evidence="3">DNA replication and repair protein RecF</fullName>
    </recommendedName>
</protein>
<dbReference type="PROSITE" id="PS00618">
    <property type="entry name" value="RECF_2"/>
    <property type="match status" value="1"/>
</dbReference>
<evidence type="ECO:0000256" key="4">
    <source>
        <dbReference type="ARBA" id="ARBA00022490"/>
    </source>
</evidence>